<dbReference type="RefSeq" id="WP_011214478.1">
    <property type="nucleotide sequence ID" value="NZ_CCZA01000003.1"/>
</dbReference>
<dbReference type="NCBIfam" id="TIGR00654">
    <property type="entry name" value="PhzF_family"/>
    <property type="match status" value="1"/>
</dbReference>
<dbReference type="Pfam" id="PF02567">
    <property type="entry name" value="PhzC-PhzF"/>
    <property type="match status" value="1"/>
</dbReference>
<evidence type="ECO:0000313" key="5">
    <source>
        <dbReference type="Proteomes" id="UP000863577"/>
    </source>
</evidence>
<feature type="active site" evidence="3">
    <location>
        <position position="47"/>
    </location>
</feature>
<dbReference type="EMBL" id="DACWOD010000009">
    <property type="protein sequence ID" value="HAU2397128.1"/>
    <property type="molecule type" value="Genomic_DNA"/>
</dbReference>
<comment type="similarity">
    <text evidence="1">Belongs to the PhzF family.</text>
</comment>
<dbReference type="PANTHER" id="PTHR13774:SF17">
    <property type="entry name" value="PHENAZINE BIOSYNTHESIS-LIKE DOMAIN-CONTAINING PROTEIN"/>
    <property type="match status" value="1"/>
</dbReference>
<reference evidence="4" key="2">
    <citation type="submission" date="2019-09" db="EMBL/GenBank/DDBJ databases">
        <authorList>
            <consortium name="NCBI Pathogen Detection Project"/>
        </authorList>
    </citation>
    <scope>NUCLEOTIDE SEQUENCE</scope>
    <source>
        <strain evidence="4">CL18-200174</strain>
    </source>
</reference>
<dbReference type="PIRSF" id="PIRSF016184">
    <property type="entry name" value="PhzC_PhzF"/>
    <property type="match status" value="1"/>
</dbReference>
<proteinExistence type="inferred from homology"/>
<protein>
    <submittedName>
        <fullName evidence="4">PhzF family phenazine biosynthesis protein</fullName>
    </submittedName>
</protein>
<name>A0A378KB57_LEGPN</name>
<gene>
    <name evidence="4" type="ORF">JBK99_12425</name>
</gene>
<dbReference type="GO" id="GO:0016853">
    <property type="term" value="F:isomerase activity"/>
    <property type="evidence" value="ECO:0007669"/>
    <property type="project" value="UniProtKB-KW"/>
</dbReference>
<evidence type="ECO:0000256" key="2">
    <source>
        <dbReference type="ARBA" id="ARBA00023235"/>
    </source>
</evidence>
<evidence type="ECO:0000256" key="1">
    <source>
        <dbReference type="ARBA" id="ARBA00008270"/>
    </source>
</evidence>
<organism evidence="4 5">
    <name type="scientific">Legionella pneumophila</name>
    <dbReference type="NCBI Taxonomy" id="446"/>
    <lineage>
        <taxon>Bacteria</taxon>
        <taxon>Pseudomonadati</taxon>
        <taxon>Pseudomonadota</taxon>
        <taxon>Gammaproteobacteria</taxon>
        <taxon>Legionellales</taxon>
        <taxon>Legionellaceae</taxon>
        <taxon>Legionella</taxon>
    </lineage>
</organism>
<dbReference type="Gene3D" id="3.10.310.10">
    <property type="entry name" value="Diaminopimelate Epimerase, Chain A, domain 1"/>
    <property type="match status" value="2"/>
</dbReference>
<dbReference type="Proteomes" id="UP000863577">
    <property type="component" value="Unassembled WGS sequence"/>
</dbReference>
<reference evidence="4" key="1">
    <citation type="journal article" date="2018" name="Genome Biol.">
        <title>SKESA: strategic k-mer extension for scrupulous assemblies.</title>
        <authorList>
            <person name="Souvorov A."/>
            <person name="Agarwala R."/>
            <person name="Lipman D.J."/>
        </authorList>
    </citation>
    <scope>NUCLEOTIDE SEQUENCE</scope>
    <source>
        <strain evidence="4">CL18-200174</strain>
    </source>
</reference>
<dbReference type="GO" id="GO:0005737">
    <property type="term" value="C:cytoplasm"/>
    <property type="evidence" value="ECO:0007669"/>
    <property type="project" value="TreeGrafter"/>
</dbReference>
<evidence type="ECO:0000313" key="4">
    <source>
        <dbReference type="EMBL" id="HAU2397128.1"/>
    </source>
</evidence>
<dbReference type="SUPFAM" id="SSF54506">
    <property type="entry name" value="Diaminopimelate epimerase-like"/>
    <property type="match status" value="1"/>
</dbReference>
<dbReference type="AlphaFoldDB" id="A0A378KB57"/>
<accession>A0A378KB57</accession>
<keyword evidence="2" id="KW-0413">Isomerase</keyword>
<dbReference type="InterPro" id="IPR003719">
    <property type="entry name" value="Phenazine_PhzF-like"/>
</dbReference>
<sequence length="264" mass="29472">MKKIKIYQVDAFASSIFSGNPAAVCVLDEWLSEEQMQFIASENNLSETAFVVPNQGNFDIRWFTPATEVDLCGHATLASAYILFEKLGYKSSEIIFQSKSGMLRVTGQNQQLQLDFPALPYHRITPTRVLLDALKIKPQEVYESTFDLLCVYPHESDVAEAVPDLLALSQLPYRGIIITSLCGDGSVYSRCFYPACNVPEDPVTGSAHCVIAPFWCARLNQPLIRARQGLKRQGELLCELNGNRVLLTGTCHLYLEGNIYIPEI</sequence>
<comment type="caution">
    <text evidence="4">The sequence shown here is derived from an EMBL/GenBank/DDBJ whole genome shotgun (WGS) entry which is preliminary data.</text>
</comment>
<dbReference type="PANTHER" id="PTHR13774">
    <property type="entry name" value="PHENAZINE BIOSYNTHESIS PROTEIN"/>
    <property type="match status" value="1"/>
</dbReference>
<evidence type="ECO:0000256" key="3">
    <source>
        <dbReference type="PIRSR" id="PIRSR016184-1"/>
    </source>
</evidence>